<gene>
    <name evidence="1" type="ORF">STAS_21147</name>
</gene>
<comment type="caution">
    <text evidence="1">The sequence shown here is derived from an EMBL/GenBank/DDBJ whole genome shotgun (WGS) entry which is preliminary data.</text>
</comment>
<keyword evidence="2" id="KW-1185">Reference proteome</keyword>
<reference evidence="2" key="1">
    <citation type="journal article" date="2019" name="Curr. Biol.">
        <title>Genome Sequence of Striga asiatica Provides Insight into the Evolution of Plant Parasitism.</title>
        <authorList>
            <person name="Yoshida S."/>
            <person name="Kim S."/>
            <person name="Wafula E.K."/>
            <person name="Tanskanen J."/>
            <person name="Kim Y.M."/>
            <person name="Honaas L."/>
            <person name="Yang Z."/>
            <person name="Spallek T."/>
            <person name="Conn C.E."/>
            <person name="Ichihashi Y."/>
            <person name="Cheong K."/>
            <person name="Cui S."/>
            <person name="Der J.P."/>
            <person name="Gundlach H."/>
            <person name="Jiao Y."/>
            <person name="Hori C."/>
            <person name="Ishida J.K."/>
            <person name="Kasahara H."/>
            <person name="Kiba T."/>
            <person name="Kim M.S."/>
            <person name="Koo N."/>
            <person name="Laohavisit A."/>
            <person name="Lee Y.H."/>
            <person name="Lumba S."/>
            <person name="McCourt P."/>
            <person name="Mortimer J.C."/>
            <person name="Mutuku J.M."/>
            <person name="Nomura T."/>
            <person name="Sasaki-Sekimoto Y."/>
            <person name="Seto Y."/>
            <person name="Wang Y."/>
            <person name="Wakatake T."/>
            <person name="Sakakibara H."/>
            <person name="Demura T."/>
            <person name="Yamaguchi S."/>
            <person name="Yoneyama K."/>
            <person name="Manabe R.I."/>
            <person name="Nelson D.C."/>
            <person name="Schulman A.H."/>
            <person name="Timko M.P."/>
            <person name="dePamphilis C.W."/>
            <person name="Choi D."/>
            <person name="Shirasu K."/>
        </authorList>
    </citation>
    <scope>NUCLEOTIDE SEQUENCE [LARGE SCALE GENOMIC DNA]</scope>
    <source>
        <strain evidence="2">cv. UVA1</strain>
    </source>
</reference>
<protein>
    <submittedName>
        <fullName evidence="1">Cytochrome b6</fullName>
    </submittedName>
</protein>
<dbReference type="Proteomes" id="UP000325081">
    <property type="component" value="Unassembled WGS sequence"/>
</dbReference>
<dbReference type="EMBL" id="BKCP01006849">
    <property type="protein sequence ID" value="GER44250.1"/>
    <property type="molecule type" value="Genomic_DNA"/>
</dbReference>
<name>A0A5A7QGE3_STRAF</name>
<sequence>MTPALPAEEIVAVKRAALRLRRAALLPDWKNQSITKTTGLPQFIDNLTAGSLTTKPSTIREILFLFLLLLCAANLSGPFSEGRARPNNPILDDDDVLAFLSAHFNGISFTTTLISSESLRRTTFFICSSIWHVQAAEMSSSTESSIGFLQRSIKIFINDLYDIMGPRFSHTMLTLMTCLHRFPCIDHSQSQWANSEPGFQTTLIKLPSFWLTTFAKRRSLSSNETL</sequence>
<accession>A0A5A7QGE3</accession>
<organism evidence="1 2">
    <name type="scientific">Striga asiatica</name>
    <name type="common">Asiatic witchweed</name>
    <name type="synonym">Buchnera asiatica</name>
    <dbReference type="NCBI Taxonomy" id="4170"/>
    <lineage>
        <taxon>Eukaryota</taxon>
        <taxon>Viridiplantae</taxon>
        <taxon>Streptophyta</taxon>
        <taxon>Embryophyta</taxon>
        <taxon>Tracheophyta</taxon>
        <taxon>Spermatophyta</taxon>
        <taxon>Magnoliopsida</taxon>
        <taxon>eudicotyledons</taxon>
        <taxon>Gunneridae</taxon>
        <taxon>Pentapetalae</taxon>
        <taxon>asterids</taxon>
        <taxon>lamiids</taxon>
        <taxon>Lamiales</taxon>
        <taxon>Orobanchaceae</taxon>
        <taxon>Buchnereae</taxon>
        <taxon>Striga</taxon>
    </lineage>
</organism>
<proteinExistence type="predicted"/>
<dbReference type="AlphaFoldDB" id="A0A5A7QGE3"/>
<evidence type="ECO:0000313" key="2">
    <source>
        <dbReference type="Proteomes" id="UP000325081"/>
    </source>
</evidence>
<evidence type="ECO:0000313" key="1">
    <source>
        <dbReference type="EMBL" id="GER44250.1"/>
    </source>
</evidence>